<dbReference type="EMBL" id="VBOT01000120">
    <property type="protein sequence ID" value="TMQ49615.1"/>
    <property type="molecule type" value="Genomic_DNA"/>
</dbReference>
<reference evidence="2 3" key="1">
    <citation type="journal article" date="2019" name="Nat. Microbiol.">
        <title>Mediterranean grassland soil C-N compound turnover is dependent on rainfall and depth, and is mediated by genomically divergent microorganisms.</title>
        <authorList>
            <person name="Diamond S."/>
            <person name="Andeer P.F."/>
            <person name="Li Z."/>
            <person name="Crits-Christoph A."/>
            <person name="Burstein D."/>
            <person name="Anantharaman K."/>
            <person name="Lane K.R."/>
            <person name="Thomas B.C."/>
            <person name="Pan C."/>
            <person name="Northen T.R."/>
            <person name="Banfield J.F."/>
        </authorList>
    </citation>
    <scope>NUCLEOTIDE SEQUENCE [LARGE SCALE GENOMIC DNA]</scope>
    <source>
        <strain evidence="2">WS_3</strain>
    </source>
</reference>
<accession>A0A538SE10</accession>
<evidence type="ECO:0000313" key="3">
    <source>
        <dbReference type="Proteomes" id="UP000320184"/>
    </source>
</evidence>
<evidence type="ECO:0000256" key="1">
    <source>
        <dbReference type="SAM" id="MobiDB-lite"/>
    </source>
</evidence>
<name>A0A538SE10_UNCEI</name>
<organism evidence="2 3">
    <name type="scientific">Eiseniibacteriota bacterium</name>
    <dbReference type="NCBI Taxonomy" id="2212470"/>
    <lineage>
        <taxon>Bacteria</taxon>
        <taxon>Candidatus Eiseniibacteriota</taxon>
    </lineage>
</organism>
<protein>
    <submittedName>
        <fullName evidence="2">Uncharacterized protein</fullName>
    </submittedName>
</protein>
<gene>
    <name evidence="2" type="ORF">E6K73_09620</name>
</gene>
<sequence>MAAALALPCTLEASDFDDFRIPDHRARSMAMSLSTAATQSWGNSGAFEGESGSLGSGLTANGNWFRDSERIQTSTSFGLGGQGTRDRNENHMLDIGPSFVRRSDGEASTRDLHEFWSLGLGGRVYPWTVPLSMGGNVTNYASYDQRWRGHASASDASQQPAL</sequence>
<proteinExistence type="predicted"/>
<dbReference type="Proteomes" id="UP000320184">
    <property type="component" value="Unassembled WGS sequence"/>
</dbReference>
<comment type="caution">
    <text evidence="2">The sequence shown here is derived from an EMBL/GenBank/DDBJ whole genome shotgun (WGS) entry which is preliminary data.</text>
</comment>
<feature type="region of interest" description="Disordered" evidence="1">
    <location>
        <begin position="74"/>
        <end position="99"/>
    </location>
</feature>
<evidence type="ECO:0000313" key="2">
    <source>
        <dbReference type="EMBL" id="TMQ49615.1"/>
    </source>
</evidence>
<dbReference type="AlphaFoldDB" id="A0A538SE10"/>